<dbReference type="AlphaFoldDB" id="A0ABD2KJM9"/>
<keyword evidence="2" id="KW-1133">Transmembrane helix</keyword>
<name>A0ABD2KJM9_HETSC</name>
<evidence type="ECO:0000256" key="3">
    <source>
        <dbReference type="SAM" id="SignalP"/>
    </source>
</evidence>
<reference evidence="4 5" key="1">
    <citation type="submission" date="2024-10" db="EMBL/GenBank/DDBJ databases">
        <authorList>
            <person name="Kim D."/>
        </authorList>
    </citation>
    <scope>NUCLEOTIDE SEQUENCE [LARGE SCALE GENOMIC DNA]</scope>
    <source>
        <strain evidence="4">Taebaek</strain>
    </source>
</reference>
<gene>
    <name evidence="4" type="ORF">niasHS_002312</name>
</gene>
<proteinExistence type="predicted"/>
<keyword evidence="3" id="KW-0732">Signal</keyword>
<protein>
    <submittedName>
        <fullName evidence="4">Uncharacterized protein</fullName>
    </submittedName>
</protein>
<feature type="region of interest" description="Disordered" evidence="1">
    <location>
        <begin position="99"/>
        <end position="127"/>
    </location>
</feature>
<keyword evidence="2" id="KW-0472">Membrane</keyword>
<dbReference type="EMBL" id="JBICCN010000015">
    <property type="protein sequence ID" value="KAL3103126.1"/>
    <property type="molecule type" value="Genomic_DNA"/>
</dbReference>
<accession>A0ABD2KJM9</accession>
<feature type="chain" id="PRO_5044747821" evidence="3">
    <location>
        <begin position="26"/>
        <end position="412"/>
    </location>
</feature>
<evidence type="ECO:0000313" key="5">
    <source>
        <dbReference type="Proteomes" id="UP001620645"/>
    </source>
</evidence>
<keyword evidence="5" id="KW-1185">Reference proteome</keyword>
<organism evidence="4 5">
    <name type="scientific">Heterodera schachtii</name>
    <name type="common">Sugarbeet cyst nematode worm</name>
    <name type="synonym">Tylenchus schachtii</name>
    <dbReference type="NCBI Taxonomy" id="97005"/>
    <lineage>
        <taxon>Eukaryota</taxon>
        <taxon>Metazoa</taxon>
        <taxon>Ecdysozoa</taxon>
        <taxon>Nematoda</taxon>
        <taxon>Chromadorea</taxon>
        <taxon>Rhabditida</taxon>
        <taxon>Tylenchina</taxon>
        <taxon>Tylenchomorpha</taxon>
        <taxon>Tylenchoidea</taxon>
        <taxon>Heteroderidae</taxon>
        <taxon>Heteroderinae</taxon>
        <taxon>Heterodera</taxon>
    </lineage>
</organism>
<feature type="transmembrane region" description="Helical" evidence="2">
    <location>
        <begin position="381"/>
        <end position="403"/>
    </location>
</feature>
<evidence type="ECO:0000256" key="1">
    <source>
        <dbReference type="SAM" id="MobiDB-lite"/>
    </source>
</evidence>
<keyword evidence="2" id="KW-0812">Transmembrane</keyword>
<feature type="compositionally biased region" description="Basic and acidic residues" evidence="1">
    <location>
        <begin position="99"/>
        <end position="114"/>
    </location>
</feature>
<dbReference type="Proteomes" id="UP001620645">
    <property type="component" value="Unassembled WGS sequence"/>
</dbReference>
<sequence>MMLSPQSLPFLFLFLLAFLFPSAQCLTLKRQKPSQLNRRNEELNAEKTLNRTVAKLSTDGENGRLILLVCRGKCLKERAQIPNWLREFNTANNRSLLKRNNDKSISDEQSDRSVSDQQKNNASLGRDDELQKHWEGGVAFHFHAHRLPIPVMDIETALRQHSSWQSVLFYVVAGKAFPAAPEAVIREKNTFLDWLNSFEKTPIVRISGLVEMNEWLNSECQGDGLNKRRAEQQQMALLVVHDQFVCPEFRLATFARSLFASARQSHSPPLRTNFTVLEALRPLAEGEELSLSARLPGLSRACRMLILLRANLFTELPQGISGSKMHQIIELWLRLPLATERCPGGNSALNLAPILGPLGAANLEFLREERILKAIEKKREYLAVGIIGGVAVMALAMSIFWGLNGNDFVTKP</sequence>
<comment type="caution">
    <text evidence="4">The sequence shown here is derived from an EMBL/GenBank/DDBJ whole genome shotgun (WGS) entry which is preliminary data.</text>
</comment>
<feature type="signal peptide" evidence="3">
    <location>
        <begin position="1"/>
        <end position="25"/>
    </location>
</feature>
<evidence type="ECO:0000256" key="2">
    <source>
        <dbReference type="SAM" id="Phobius"/>
    </source>
</evidence>
<evidence type="ECO:0000313" key="4">
    <source>
        <dbReference type="EMBL" id="KAL3103126.1"/>
    </source>
</evidence>